<dbReference type="OrthoDB" id="9775759at2"/>
<comment type="cofactor">
    <cofactor evidence="1">
        <name>Zn(2+)</name>
        <dbReference type="ChEBI" id="CHEBI:29105"/>
    </cofactor>
</comment>
<name>A0A512HVD2_9ACTN</name>
<dbReference type="GO" id="GO:0016812">
    <property type="term" value="F:hydrolase activity, acting on carbon-nitrogen (but not peptide) bonds, in cyclic amides"/>
    <property type="evidence" value="ECO:0007669"/>
    <property type="project" value="TreeGrafter"/>
</dbReference>
<dbReference type="Gene3D" id="3.20.20.140">
    <property type="entry name" value="Metal-dependent hydrolases"/>
    <property type="match status" value="1"/>
</dbReference>
<dbReference type="Proteomes" id="UP000321769">
    <property type="component" value="Unassembled WGS sequence"/>
</dbReference>
<dbReference type="InterPro" id="IPR006680">
    <property type="entry name" value="Amidohydro-rel"/>
</dbReference>
<gene>
    <name evidence="7" type="primary">hyuA</name>
    <name evidence="7" type="ORF">AFL01nite_16970</name>
</gene>
<evidence type="ECO:0000256" key="1">
    <source>
        <dbReference type="ARBA" id="ARBA00001947"/>
    </source>
</evidence>
<dbReference type="InterPro" id="IPR032466">
    <property type="entry name" value="Metal_Hydrolase"/>
</dbReference>
<dbReference type="RefSeq" id="WP_146827240.1">
    <property type="nucleotide sequence ID" value="NZ_BAAAYQ010000005.1"/>
</dbReference>
<keyword evidence="8" id="KW-1185">Reference proteome</keyword>
<sequence length="464" mass="50408">MGRTVIHGGLVVNAGDSIRASVLIEGERIVAVADPESSFVEAFAQGADLVDATGKYVIPGGIDAHTHMQAEAFNSTASDTFETGTIAAAFGGTTTILDFAAPVPGANSLVEAVDRYHAKAEGQCAVDYGFHVNTRGIDETRLKEMTQLVGEGITSFKMFTAYPGDWYSTDDQLFRAYRHLGNLGALPMMHAENGIVIDVMREEAVLRGDTDPVWHSLTRPEAMEAEAVHRCGRLAEVAGSPVYIVHLSSEPALEEVLRARERGVQISAETCPQYLFLDLDHLREPDFGGSKYVCSPPIRDKRNQNPLWKALGNRGLATVATDHCPFCWDQKELGRDDFRNIPNGIPGVEHRVEQIYQGVVDGHLSLNRWVEVCSTEVARTFGLHPRKGVITAGADADIVIFDPHTPHTISAATHHMANDYSAFEGQSLPGSVETTFLHGRKIVDGGRYLGTKGDGRFLARSTAA</sequence>
<feature type="domain" description="Amidohydrolase-related" evidence="6">
    <location>
        <begin position="56"/>
        <end position="440"/>
    </location>
</feature>
<dbReference type="SUPFAM" id="SSF51556">
    <property type="entry name" value="Metallo-dependent hydrolases"/>
    <property type="match status" value="1"/>
</dbReference>
<accession>A0A512HVD2</accession>
<dbReference type="GO" id="GO:0005829">
    <property type="term" value="C:cytosol"/>
    <property type="evidence" value="ECO:0007669"/>
    <property type="project" value="TreeGrafter"/>
</dbReference>
<organism evidence="7 8">
    <name type="scientific">Aeromicrobium flavum</name>
    <dbReference type="NCBI Taxonomy" id="416568"/>
    <lineage>
        <taxon>Bacteria</taxon>
        <taxon>Bacillati</taxon>
        <taxon>Actinomycetota</taxon>
        <taxon>Actinomycetes</taxon>
        <taxon>Propionibacteriales</taxon>
        <taxon>Nocardioidaceae</taxon>
        <taxon>Aeromicrobium</taxon>
    </lineage>
</organism>
<dbReference type="PANTHER" id="PTHR11647">
    <property type="entry name" value="HYDRANTOINASE/DIHYDROPYRIMIDINASE FAMILY MEMBER"/>
    <property type="match status" value="1"/>
</dbReference>
<evidence type="ECO:0000256" key="4">
    <source>
        <dbReference type="ARBA" id="ARBA00022801"/>
    </source>
</evidence>
<dbReference type="PANTHER" id="PTHR11647:SF1">
    <property type="entry name" value="COLLAPSIN RESPONSE MEDIATOR PROTEIN"/>
    <property type="match status" value="1"/>
</dbReference>
<dbReference type="Pfam" id="PF01979">
    <property type="entry name" value="Amidohydro_1"/>
    <property type="match status" value="1"/>
</dbReference>
<evidence type="ECO:0000256" key="5">
    <source>
        <dbReference type="PIRSR" id="PIRSR611778-50"/>
    </source>
</evidence>
<dbReference type="SUPFAM" id="SSF51338">
    <property type="entry name" value="Composite domain of metallo-dependent hydrolases"/>
    <property type="match status" value="2"/>
</dbReference>
<feature type="modified residue" description="N6-carboxylysine" evidence="5">
    <location>
        <position position="157"/>
    </location>
</feature>
<dbReference type="Gene3D" id="2.30.40.10">
    <property type="entry name" value="Urease, subunit C, domain 1"/>
    <property type="match status" value="1"/>
</dbReference>
<dbReference type="EMBL" id="BJZQ01000006">
    <property type="protein sequence ID" value="GEO89370.1"/>
    <property type="molecule type" value="Genomic_DNA"/>
</dbReference>
<dbReference type="GO" id="GO:0046872">
    <property type="term" value="F:metal ion binding"/>
    <property type="evidence" value="ECO:0007669"/>
    <property type="project" value="UniProtKB-KW"/>
</dbReference>
<keyword evidence="4" id="KW-0378">Hydrolase</keyword>
<dbReference type="InterPro" id="IPR011778">
    <property type="entry name" value="Hydantoinase/dihydroPyrase"/>
</dbReference>
<proteinExistence type="inferred from homology"/>
<evidence type="ECO:0000256" key="3">
    <source>
        <dbReference type="ARBA" id="ARBA00022723"/>
    </source>
</evidence>
<dbReference type="NCBIfam" id="TIGR02033">
    <property type="entry name" value="D-hydantoinase"/>
    <property type="match status" value="1"/>
</dbReference>
<evidence type="ECO:0000313" key="7">
    <source>
        <dbReference type="EMBL" id="GEO89370.1"/>
    </source>
</evidence>
<evidence type="ECO:0000259" key="6">
    <source>
        <dbReference type="Pfam" id="PF01979"/>
    </source>
</evidence>
<evidence type="ECO:0000256" key="2">
    <source>
        <dbReference type="ARBA" id="ARBA00008829"/>
    </source>
</evidence>
<comment type="similarity">
    <text evidence="2">Belongs to the metallo-dependent hydrolases superfamily. Hydantoinase/dihydropyrimidinase family.</text>
</comment>
<comment type="PTM">
    <text evidence="5">Carbamylation allows a single lysine to coordinate two divalent metal cations.</text>
</comment>
<protein>
    <submittedName>
        <fullName evidence="7">D-hydantoinase</fullName>
    </submittedName>
</protein>
<dbReference type="InterPro" id="IPR011059">
    <property type="entry name" value="Metal-dep_hydrolase_composite"/>
</dbReference>
<evidence type="ECO:0000313" key="8">
    <source>
        <dbReference type="Proteomes" id="UP000321769"/>
    </source>
</evidence>
<dbReference type="CDD" id="cd01314">
    <property type="entry name" value="D-HYD"/>
    <property type="match status" value="1"/>
</dbReference>
<keyword evidence="3" id="KW-0479">Metal-binding</keyword>
<dbReference type="AlphaFoldDB" id="A0A512HVD2"/>
<comment type="caution">
    <text evidence="7">The sequence shown here is derived from an EMBL/GenBank/DDBJ whole genome shotgun (WGS) entry which is preliminary data.</text>
</comment>
<reference evidence="7 8" key="1">
    <citation type="submission" date="2019-07" db="EMBL/GenBank/DDBJ databases">
        <title>Whole genome shotgun sequence of Aeromicrobium flavum NBRC 107625.</title>
        <authorList>
            <person name="Hosoyama A."/>
            <person name="Uohara A."/>
            <person name="Ohji S."/>
            <person name="Ichikawa N."/>
        </authorList>
    </citation>
    <scope>NUCLEOTIDE SEQUENCE [LARGE SCALE GENOMIC DNA]</scope>
    <source>
        <strain evidence="7 8">NBRC 107625</strain>
    </source>
</reference>
<dbReference type="InterPro" id="IPR050378">
    <property type="entry name" value="Metallo-dep_Hydrolases_sf"/>
</dbReference>
<dbReference type="FunFam" id="3.20.20.140:FF:000174">
    <property type="entry name" value="Dihydropyrimidinase-related protein 2"/>
    <property type="match status" value="1"/>
</dbReference>